<keyword evidence="2" id="KW-1185">Reference proteome</keyword>
<reference evidence="1" key="1">
    <citation type="journal article" date="2023" name="Mol. Biol. Evol.">
        <title>Third-Generation Sequencing Reveals the Adaptive Role of the Epigenome in Three Deep-Sea Polychaetes.</title>
        <authorList>
            <person name="Perez M."/>
            <person name="Aroh O."/>
            <person name="Sun Y."/>
            <person name="Lan Y."/>
            <person name="Juniper S.K."/>
            <person name="Young C.R."/>
            <person name="Angers B."/>
            <person name="Qian P.Y."/>
        </authorList>
    </citation>
    <scope>NUCLEOTIDE SEQUENCE</scope>
    <source>
        <strain evidence="1">R07B-5</strain>
    </source>
</reference>
<protein>
    <submittedName>
        <fullName evidence="1">Uncharacterized protein</fullName>
    </submittedName>
</protein>
<organism evidence="1 2">
    <name type="scientific">Ridgeia piscesae</name>
    <name type="common">Tubeworm</name>
    <dbReference type="NCBI Taxonomy" id="27915"/>
    <lineage>
        <taxon>Eukaryota</taxon>
        <taxon>Metazoa</taxon>
        <taxon>Spiralia</taxon>
        <taxon>Lophotrochozoa</taxon>
        <taxon>Annelida</taxon>
        <taxon>Polychaeta</taxon>
        <taxon>Sedentaria</taxon>
        <taxon>Canalipalpata</taxon>
        <taxon>Sabellida</taxon>
        <taxon>Siboglinidae</taxon>
        <taxon>Ridgeia</taxon>
    </lineage>
</organism>
<comment type="caution">
    <text evidence="1">The sequence shown here is derived from an EMBL/GenBank/DDBJ whole genome shotgun (WGS) entry which is preliminary data.</text>
</comment>
<accession>A0AAD9KWB8</accession>
<evidence type="ECO:0000313" key="1">
    <source>
        <dbReference type="EMBL" id="KAK2178767.1"/>
    </source>
</evidence>
<gene>
    <name evidence="1" type="ORF">NP493_528g02032</name>
</gene>
<proteinExistence type="predicted"/>
<dbReference type="EMBL" id="JAODUO010000529">
    <property type="protein sequence ID" value="KAK2178767.1"/>
    <property type="molecule type" value="Genomic_DNA"/>
</dbReference>
<sequence>MWLFTVRPACRRSTYSAVLPSSSRMLMCDRKPWSRANCVAFTRPSVILERYSSCSVEPFSVRKTFSLKSAPLSIRKMALSASVTRLQIGTAR</sequence>
<dbReference type="Proteomes" id="UP001209878">
    <property type="component" value="Unassembled WGS sequence"/>
</dbReference>
<evidence type="ECO:0000313" key="2">
    <source>
        <dbReference type="Proteomes" id="UP001209878"/>
    </source>
</evidence>
<name>A0AAD9KWB8_RIDPI</name>
<dbReference type="AlphaFoldDB" id="A0AAD9KWB8"/>